<keyword evidence="1" id="KW-0472">Membrane</keyword>
<name>A0A8J7MFX1_9BACT</name>
<feature type="transmembrane region" description="Helical" evidence="1">
    <location>
        <begin position="46"/>
        <end position="63"/>
    </location>
</feature>
<keyword evidence="1" id="KW-1133">Transmembrane helix</keyword>
<gene>
    <name evidence="2" type="ORF">JIN82_12870</name>
</gene>
<dbReference type="RefSeq" id="WP_200312058.1">
    <property type="nucleotide sequence ID" value="NZ_JAENIM010000042.1"/>
</dbReference>
<feature type="transmembrane region" description="Helical" evidence="1">
    <location>
        <begin position="6"/>
        <end position="26"/>
    </location>
</feature>
<organism evidence="2 3">
    <name type="scientific">Persicirhabdus sediminis</name>
    <dbReference type="NCBI Taxonomy" id="454144"/>
    <lineage>
        <taxon>Bacteria</taxon>
        <taxon>Pseudomonadati</taxon>
        <taxon>Verrucomicrobiota</taxon>
        <taxon>Verrucomicrobiia</taxon>
        <taxon>Verrucomicrobiales</taxon>
        <taxon>Verrucomicrobiaceae</taxon>
        <taxon>Persicirhabdus</taxon>
    </lineage>
</organism>
<protein>
    <submittedName>
        <fullName evidence="2">Uncharacterized protein</fullName>
    </submittedName>
</protein>
<proteinExistence type="predicted"/>
<evidence type="ECO:0000313" key="2">
    <source>
        <dbReference type="EMBL" id="MBK1792046.1"/>
    </source>
</evidence>
<dbReference type="EMBL" id="JAENIM010000042">
    <property type="protein sequence ID" value="MBK1792046.1"/>
    <property type="molecule type" value="Genomic_DNA"/>
</dbReference>
<feature type="transmembrane region" description="Helical" evidence="1">
    <location>
        <begin position="107"/>
        <end position="128"/>
    </location>
</feature>
<dbReference type="Proteomes" id="UP000624703">
    <property type="component" value="Unassembled WGS sequence"/>
</dbReference>
<feature type="transmembrane region" description="Helical" evidence="1">
    <location>
        <begin position="134"/>
        <end position="154"/>
    </location>
</feature>
<reference evidence="2" key="1">
    <citation type="submission" date="2021-01" db="EMBL/GenBank/DDBJ databases">
        <title>Modified the classification status of verrucomicrobia.</title>
        <authorList>
            <person name="Feng X."/>
        </authorList>
    </citation>
    <scope>NUCLEOTIDE SEQUENCE</scope>
    <source>
        <strain evidence="2">_KCTC 22039</strain>
    </source>
</reference>
<accession>A0A8J7MFX1</accession>
<sequence length="195" mass="21580">MHPYEEIPLSAAGYCVAAYLIISHLWMLLKPEQAMASLQKLPRNRILGIVFTVVGFSWFWLLVAPEGLGLLSKLAMDLGEFNNAKPIMRLVVPIAAFLVITEVKEFLAVRSLGVVCLMAAAPLLYAAFLEPFQSRLMIAIFAYAMITKGLFWVGMPYLMRDAISWATASVGRFKMLVAGGLAYGIAVLACTVMWW</sequence>
<evidence type="ECO:0000256" key="1">
    <source>
        <dbReference type="SAM" id="Phobius"/>
    </source>
</evidence>
<dbReference type="AlphaFoldDB" id="A0A8J7MFX1"/>
<evidence type="ECO:0000313" key="3">
    <source>
        <dbReference type="Proteomes" id="UP000624703"/>
    </source>
</evidence>
<comment type="caution">
    <text evidence="2">The sequence shown here is derived from an EMBL/GenBank/DDBJ whole genome shotgun (WGS) entry which is preliminary data.</text>
</comment>
<keyword evidence="1" id="KW-0812">Transmembrane</keyword>
<keyword evidence="3" id="KW-1185">Reference proteome</keyword>
<feature type="transmembrane region" description="Helical" evidence="1">
    <location>
        <begin position="175"/>
        <end position="194"/>
    </location>
</feature>